<dbReference type="SFLD" id="SFLDG01206">
    <property type="entry name" value="Xi.1"/>
    <property type="match status" value="1"/>
</dbReference>
<dbReference type="Pfam" id="PF13410">
    <property type="entry name" value="GST_C_2"/>
    <property type="match status" value="1"/>
</dbReference>
<dbReference type="InterPro" id="IPR040079">
    <property type="entry name" value="Glutathione_S-Trfase"/>
</dbReference>
<protein>
    <submittedName>
        <fullName evidence="3">Glutathione S-transferase omega-like 2</fullName>
    </submittedName>
</protein>
<dbReference type="PANTHER" id="PTHR32419:SF25">
    <property type="entry name" value="GLUTATHIONE S-TRANSFERASE (EUROFUNG)"/>
    <property type="match status" value="1"/>
</dbReference>
<dbReference type="InterPro" id="IPR004045">
    <property type="entry name" value="Glutathione_S-Trfase_N"/>
</dbReference>
<sequence length="491" mass="56240">MISYLLDVAKLTIWYIDYSLVQATHAAKPQDNGAMHALREVFPSADCIYTEVKREDIGTSWVVSNTNDEVKSGGTGTAFDMFDILSIDSVLSLDDDDLGHFRVLACEPVAGIMPRPRTPLSRRCDGDESCDICYPDKIVPCVPRSTIKREGSETGRDQAQANKDGSFIRPDSAFRSFVSQEPDSQFLAEKDRYALYLSPGCPWSHRAMILRSLKKLENIIDLYICSLTMGKDGWFFDDSPEAAKYGVLPKDPLYGLETLKQLYLKANPNYEGRYTVPVLWDKKTHTMVNNESSDIIRMLYTEFDHLLPEEDRESHKPGRELYPERLRDKIDEINEWVYDTVNNGVYKTGFATSQAAYEENVVKVFKSLDRLEKILDNRPFLLGKTITEADIRLFPTILRFDVGYVPIFMCNLGTIRDHYPNLHLWLRRLYWDNSFRTHGAFRKTSEPWLEKYKTGYANARRRVLGITGPDIVPKGPLVLIHELEEGERLSA</sequence>
<dbReference type="Pfam" id="PF13409">
    <property type="entry name" value="GST_N_2"/>
    <property type="match status" value="1"/>
</dbReference>
<dbReference type="STRING" id="1229664.N4TL78"/>
<dbReference type="PROSITE" id="PS50405">
    <property type="entry name" value="GST_CTER"/>
    <property type="match status" value="1"/>
</dbReference>
<name>N4TL78_FUSC1</name>
<dbReference type="GO" id="GO:0005737">
    <property type="term" value="C:cytoplasm"/>
    <property type="evidence" value="ECO:0007669"/>
    <property type="project" value="TreeGrafter"/>
</dbReference>
<dbReference type="SUPFAM" id="SSF52833">
    <property type="entry name" value="Thioredoxin-like"/>
    <property type="match status" value="1"/>
</dbReference>
<dbReference type="InterPro" id="IPR016639">
    <property type="entry name" value="GST_Omega/GSH"/>
</dbReference>
<dbReference type="VEuPathDB" id="FungiDB:FOC1_g10000445"/>
<gene>
    <name evidence="3" type="ORF">FOC1_g10000445</name>
</gene>
<dbReference type="InterPro" id="IPR036282">
    <property type="entry name" value="Glutathione-S-Trfase_C_sf"/>
</dbReference>
<dbReference type="EMBL" id="KB731250">
    <property type="protein sequence ID" value="ENH63429.1"/>
    <property type="molecule type" value="Genomic_DNA"/>
</dbReference>
<keyword evidence="3" id="KW-0808">Transferase</keyword>
<dbReference type="AlphaFoldDB" id="N4TL78"/>
<dbReference type="InterPro" id="IPR010987">
    <property type="entry name" value="Glutathione-S-Trfase_C-like"/>
</dbReference>
<dbReference type="SFLD" id="SFLDG01148">
    <property type="entry name" value="Xi_(cytGST)"/>
    <property type="match status" value="1"/>
</dbReference>
<dbReference type="SFLD" id="SFLDS00019">
    <property type="entry name" value="Glutathione_Transferase_(cytos"/>
    <property type="match status" value="1"/>
</dbReference>
<proteinExistence type="inferred from homology"/>
<evidence type="ECO:0000313" key="4">
    <source>
        <dbReference type="Proteomes" id="UP000016928"/>
    </source>
</evidence>
<evidence type="ECO:0000259" key="2">
    <source>
        <dbReference type="PROSITE" id="PS50405"/>
    </source>
</evidence>
<dbReference type="HOGENOM" id="CLU_037263_0_1_1"/>
<evidence type="ECO:0000256" key="1">
    <source>
        <dbReference type="ARBA" id="ARBA00007409"/>
    </source>
</evidence>
<dbReference type="Gene3D" id="3.40.30.10">
    <property type="entry name" value="Glutaredoxin"/>
    <property type="match status" value="1"/>
</dbReference>
<accession>N4TL78</accession>
<evidence type="ECO:0000313" key="3">
    <source>
        <dbReference type="EMBL" id="ENH63429.1"/>
    </source>
</evidence>
<dbReference type="PANTHER" id="PTHR32419">
    <property type="entry name" value="GLUTATHIONYL-HYDROQUINONE REDUCTASE"/>
    <property type="match status" value="1"/>
</dbReference>
<reference evidence="4" key="1">
    <citation type="submission" date="2012-09" db="EMBL/GenBank/DDBJ databases">
        <title>Genome sequencing and comparative transcriptomics of race 1 and race 4 of banana pathogen: Fusarium oxysporum f. sp. cubense.</title>
        <authorList>
            <person name="Fang X."/>
            <person name="Huang J."/>
        </authorList>
    </citation>
    <scope>NUCLEOTIDE SEQUENCE [LARGE SCALE GENOMIC DNA]</scope>
    <source>
        <strain evidence="4">race 1</strain>
    </source>
</reference>
<dbReference type="CDD" id="cd03190">
    <property type="entry name" value="GST_C_Omega_like"/>
    <property type="match status" value="1"/>
</dbReference>
<dbReference type="Gene3D" id="1.20.1050.10">
    <property type="match status" value="1"/>
</dbReference>
<dbReference type="GO" id="GO:0004364">
    <property type="term" value="F:glutathione transferase activity"/>
    <property type="evidence" value="ECO:0007669"/>
    <property type="project" value="InterPro"/>
</dbReference>
<feature type="domain" description="GST C-terminal" evidence="2">
    <location>
        <begin position="323"/>
        <end position="456"/>
    </location>
</feature>
<dbReference type="Proteomes" id="UP000016928">
    <property type="component" value="Unassembled WGS sequence"/>
</dbReference>
<dbReference type="InterPro" id="IPR036249">
    <property type="entry name" value="Thioredoxin-like_sf"/>
</dbReference>
<comment type="similarity">
    <text evidence="1">Belongs to the GST superfamily.</text>
</comment>
<dbReference type="OrthoDB" id="2309723at2759"/>
<dbReference type="InterPro" id="IPR047047">
    <property type="entry name" value="GST_Omega-like_C"/>
</dbReference>
<reference evidence="4" key="2">
    <citation type="journal article" date="2014" name="PLoS ONE">
        <title>Genome and Transcriptome Analysis of the Fungal Pathogen Fusarium oxysporum f. sp. cubense Causing Banana Vascular Wilt Disease.</title>
        <authorList>
            <person name="Guo L."/>
            <person name="Han L."/>
            <person name="Yang L."/>
            <person name="Zeng H."/>
            <person name="Fan D."/>
            <person name="Zhu Y."/>
            <person name="Feng Y."/>
            <person name="Wang G."/>
            <person name="Peng C."/>
            <person name="Jiang X."/>
            <person name="Zhou D."/>
            <person name="Ni P."/>
            <person name="Liang C."/>
            <person name="Liu L."/>
            <person name="Wang J."/>
            <person name="Mao C."/>
            <person name="Fang X."/>
            <person name="Peng M."/>
            <person name="Huang J."/>
        </authorList>
    </citation>
    <scope>NUCLEOTIDE SEQUENCE [LARGE SCALE GENOMIC DNA]</scope>
    <source>
        <strain evidence="4">race 1</strain>
    </source>
</reference>
<organism evidence="3 4">
    <name type="scientific">Fusarium oxysporum f. sp. cubense (strain race 1)</name>
    <name type="common">Panama disease fungus</name>
    <dbReference type="NCBI Taxonomy" id="1229664"/>
    <lineage>
        <taxon>Eukaryota</taxon>
        <taxon>Fungi</taxon>
        <taxon>Dikarya</taxon>
        <taxon>Ascomycota</taxon>
        <taxon>Pezizomycotina</taxon>
        <taxon>Sordariomycetes</taxon>
        <taxon>Hypocreomycetidae</taxon>
        <taxon>Hypocreales</taxon>
        <taxon>Nectriaceae</taxon>
        <taxon>Fusarium</taxon>
        <taxon>Fusarium oxysporum species complex</taxon>
    </lineage>
</organism>
<dbReference type="SUPFAM" id="SSF47616">
    <property type="entry name" value="GST C-terminal domain-like"/>
    <property type="match status" value="1"/>
</dbReference>